<dbReference type="SUPFAM" id="SSF57845">
    <property type="entry name" value="B-box zinc-binding domain"/>
    <property type="match status" value="1"/>
</dbReference>
<evidence type="ECO:0000259" key="8">
    <source>
        <dbReference type="PROSITE" id="PS50119"/>
    </source>
</evidence>
<dbReference type="SMART" id="SM00473">
    <property type="entry name" value="PAN_AP"/>
    <property type="match status" value="3"/>
</dbReference>
<dbReference type="GO" id="GO:0030544">
    <property type="term" value="F:Hsp70 protein binding"/>
    <property type="evidence" value="ECO:0007669"/>
    <property type="project" value="InterPro"/>
</dbReference>
<dbReference type="CDD" id="cd16449">
    <property type="entry name" value="RING-HC"/>
    <property type="match status" value="1"/>
</dbReference>
<dbReference type="EMBL" id="CP090895">
    <property type="protein sequence ID" value="ULT89201.1"/>
    <property type="molecule type" value="Genomic_DNA"/>
</dbReference>
<dbReference type="InterPro" id="IPR001841">
    <property type="entry name" value="Znf_RING"/>
</dbReference>
<dbReference type="SMART" id="SM00184">
    <property type="entry name" value="RING"/>
    <property type="match status" value="1"/>
</dbReference>
<dbReference type="Proteomes" id="UP000827892">
    <property type="component" value="Chromosome V"/>
</dbReference>
<feature type="domain" description="Apple" evidence="9">
    <location>
        <begin position="887"/>
        <end position="973"/>
    </location>
</feature>
<dbReference type="InterPro" id="IPR039320">
    <property type="entry name" value="RNF207"/>
</dbReference>
<feature type="compositionally biased region" description="Basic residues" evidence="5">
    <location>
        <begin position="562"/>
        <end position="572"/>
    </location>
</feature>
<feature type="compositionally biased region" description="Basic and acidic residues" evidence="5">
    <location>
        <begin position="541"/>
        <end position="553"/>
    </location>
</feature>
<evidence type="ECO:0000256" key="1">
    <source>
        <dbReference type="ARBA" id="ARBA00022723"/>
    </source>
</evidence>
<evidence type="ECO:0000259" key="7">
    <source>
        <dbReference type="PROSITE" id="PS50089"/>
    </source>
</evidence>
<dbReference type="Gene3D" id="1.20.58.1540">
    <property type="entry name" value="Actin interacting protein 3, C-terminal domain"/>
    <property type="match status" value="1"/>
</dbReference>
<dbReference type="SUPFAM" id="SSF57414">
    <property type="entry name" value="Hairpin loop containing domain-like"/>
    <property type="match status" value="1"/>
</dbReference>
<reference evidence="11 12" key="1">
    <citation type="submission" date="2022-02" db="EMBL/GenBank/DDBJ databases">
        <title>Chromosome-level reference genomes for two strains of Caenorhabditis briggsae: an improved platform for comparative genomics.</title>
        <authorList>
            <person name="Stevens L."/>
            <person name="Andersen E.C."/>
        </authorList>
    </citation>
    <scope>NUCLEOTIDE SEQUENCE [LARGE SCALE GENOMIC DNA]</scope>
    <source>
        <strain evidence="11">QX1410_ONT</strain>
        <tissue evidence="11">Whole-organism</tissue>
    </source>
</reference>
<keyword evidence="6" id="KW-0812">Transmembrane</keyword>
<evidence type="ECO:0000259" key="9">
    <source>
        <dbReference type="PROSITE" id="PS50948"/>
    </source>
</evidence>
<keyword evidence="2 4" id="KW-0863">Zinc-finger</keyword>
<dbReference type="PROSITE" id="PS51034">
    <property type="entry name" value="ZP_2"/>
    <property type="match status" value="1"/>
</dbReference>
<dbReference type="PROSITE" id="PS50089">
    <property type="entry name" value="ZF_RING_2"/>
    <property type="match status" value="1"/>
</dbReference>
<keyword evidence="3" id="KW-0862">Zinc</keyword>
<keyword evidence="6" id="KW-0472">Membrane</keyword>
<feature type="domain" description="B box-type" evidence="8">
    <location>
        <begin position="68"/>
        <end position="115"/>
    </location>
</feature>
<evidence type="ECO:0000313" key="11">
    <source>
        <dbReference type="EMBL" id="ULT89201.1"/>
    </source>
</evidence>
<feature type="region of interest" description="Disordered" evidence="5">
    <location>
        <begin position="1217"/>
        <end position="1245"/>
    </location>
</feature>
<dbReference type="Gene3D" id="3.30.160.60">
    <property type="entry name" value="Classic Zinc Finger"/>
    <property type="match status" value="1"/>
</dbReference>
<evidence type="ECO:0000256" key="6">
    <source>
        <dbReference type="SAM" id="Phobius"/>
    </source>
</evidence>
<dbReference type="PANTHER" id="PTHR22635">
    <property type="entry name" value="RING FINGER PROTEIN 207"/>
    <property type="match status" value="1"/>
</dbReference>
<feature type="domain" description="ZP" evidence="10">
    <location>
        <begin position="1275"/>
        <end position="1525"/>
    </location>
</feature>
<sequence length="1603" mass="180883">MEENPLRCTICKNDFEEPILFSCQHTTCRKCSNGSPSCKTCSPGPSTSRSHTPQPDKLAAFLLDASKEEMEQCANCEQITLPMFYCETCQQSLCLACRNVTHQARMFSSHKIISSEERSKVYSSSLCKDHNEPYILYCSDVRKLVCIQCFNGRPLEERHSFISIEQGHRMCLEKIEQSAAKLRFYQSERQEELNVRQRILDENASNFDDAKTSLYQLCQQIIDTVMTTRETLAKELVKQQEQSDEQCKRQIKEIEAVMGPVRLCLFSAQILCTTASKLDVLQLCPQLQKRISVLLDKTVDKLPVSSTPDSIEVRSDLAKSLEPYLGMSAAWCPISVSREGSSSNSYKRGSGSHKALSMLSKFQTTIDLAGAFGQLFGKVEHPLRQLVVELSSISQQVLETQRDLTIRRCIIEKEDVEKLVKMCKKIEASLGMHSAALDGMQSEMQEIWQEQLDRVRRQQIIYREKVEEILNLRETARQILTAAKQMVPYVSCILNMNAMIAPKRCHPPDPAPMESICLEITGIEPNSQNRIMAIEKEEENRRLNQEAKKKEELAGQSAAMKSLKHGKTKRKEMHHRMMLNTNRERSPGGTDSALTSPCIRRLTSTALKEETASELDAEEILDEIFELSGEQYEEVVDGTLTEEDRCSSALLLSLELQNESVSPLPSLEQLLGRISLASRVTSDIGFSRGAMLQSLNDVFALQKPPTPENISVSEERNVLASAVRNAEKRKSGAGLPTTSEKEEMIENDEIIVEKETETEKKKVIRRRVKKAECEQSEEDVTTTFTFGPPPDCPFVPQEIFDKLGESDEKLGTFEAKERVLQRCRDKETVSFFVNGDVKLPPSATACFNSCALGNCTGVLFQGEKCIVMDKSNYFGMIEEKNYIEKKCVKKSPHKLLVREWDDRILVDRSRSVRKAESKLECLSLCAQEKSFPCLSAMFYRESKDCLLNSASSTSAPLKMDTGGFKVSYMELHGLKEAVHCLNAFKMIAYNAIEIRGESRIYNGSDGLGKCIERCKDCDIVMYNEAFSECYSVWYDPSGQVLDFVNDEYQVLTNACSNYKKNCNSRNALYVSYYNPDEKLKAECLEKCTMSEDCQYAYQSKDLNSCVISKKKKSLPMIAQKLCIDVSDLSDGSAILFDEVGGCNQEKGFFELKDLELYECMQMCATHPKRSCESISYTKNRTCYLHDGAIETFDLNSDCSLFTLNVITFEQEFETTTLPPGDSKVKKPHKAKTFSSGNKKDQKKVEEKKLFIKNSPTPRSLERVGRNPVDVKIQTQCNFGFISVKVLPGNPANHDLNGGEIFVRNGHSNCSERIGKSGEATLIIHHNDTSCPITKNGDTYETVVVVTQNIESIGNATVITIDDQLFKVRCDYSNQKKAVAVAKTMNLRTTQFNKLDIYGKVNVKPLSMELRGKREIVKAQTVRIGQSLDLVFTADNSINARHVFVNKCTALDRDENEKIVLIKKSCATQHAKEYVLRGEIKETDTGFILPFRAFRFKQGDAVKIECEMKYCEKCKKINCSSRNRRFASEENNDESVLTDSEATEKVHAELVVQTTVTSESLNGYCLGVGYWIAFLSGTLLIIATQFIVVIYLCLKNRFSVHKLI</sequence>
<evidence type="ECO:0000256" key="3">
    <source>
        <dbReference type="ARBA" id="ARBA00022833"/>
    </source>
</evidence>
<protein>
    <submittedName>
        <fullName evidence="11">Uncharacterized protein</fullName>
    </submittedName>
</protein>
<dbReference type="CDD" id="cd01099">
    <property type="entry name" value="PAN_AP_HGF"/>
    <property type="match status" value="1"/>
</dbReference>
<dbReference type="PANTHER" id="PTHR22635:SF0">
    <property type="entry name" value="RING FINGER PROTEIN 207"/>
    <property type="match status" value="1"/>
</dbReference>
<evidence type="ECO:0000259" key="10">
    <source>
        <dbReference type="PROSITE" id="PS51034"/>
    </source>
</evidence>
<accession>A0AAE9A1S0</accession>
<dbReference type="PROSITE" id="PS50948">
    <property type="entry name" value="PAN"/>
    <property type="match status" value="1"/>
</dbReference>
<gene>
    <name evidence="11" type="ORF">L3Y34_007990</name>
</gene>
<dbReference type="CDD" id="cd19814">
    <property type="entry name" value="Bbox1_RNF207-like"/>
    <property type="match status" value="1"/>
</dbReference>
<dbReference type="InterPro" id="IPR001507">
    <property type="entry name" value="ZP_dom"/>
</dbReference>
<dbReference type="SMART" id="SM00241">
    <property type="entry name" value="ZP"/>
    <property type="match status" value="1"/>
</dbReference>
<dbReference type="SUPFAM" id="SSF57850">
    <property type="entry name" value="RING/U-box"/>
    <property type="match status" value="1"/>
</dbReference>
<keyword evidence="6" id="KW-1133">Transmembrane helix</keyword>
<keyword evidence="1" id="KW-0479">Metal-binding</keyword>
<evidence type="ECO:0000256" key="2">
    <source>
        <dbReference type="ARBA" id="ARBA00022771"/>
    </source>
</evidence>
<dbReference type="Gene3D" id="3.30.40.10">
    <property type="entry name" value="Zinc/RING finger domain, C3HC4 (zinc finger)"/>
    <property type="match status" value="1"/>
</dbReference>
<organism evidence="11 12">
    <name type="scientific">Caenorhabditis briggsae</name>
    <dbReference type="NCBI Taxonomy" id="6238"/>
    <lineage>
        <taxon>Eukaryota</taxon>
        <taxon>Metazoa</taxon>
        <taxon>Ecdysozoa</taxon>
        <taxon>Nematoda</taxon>
        <taxon>Chromadorea</taxon>
        <taxon>Rhabditida</taxon>
        <taxon>Rhabditina</taxon>
        <taxon>Rhabditomorpha</taxon>
        <taxon>Rhabditoidea</taxon>
        <taxon>Rhabditidae</taxon>
        <taxon>Peloderinae</taxon>
        <taxon>Caenorhabditis</taxon>
    </lineage>
</organism>
<dbReference type="Pfam" id="PF00024">
    <property type="entry name" value="PAN_1"/>
    <property type="match status" value="2"/>
</dbReference>
<evidence type="ECO:0000256" key="4">
    <source>
        <dbReference type="PROSITE-ProRule" id="PRU00024"/>
    </source>
</evidence>
<evidence type="ECO:0000256" key="5">
    <source>
        <dbReference type="SAM" id="MobiDB-lite"/>
    </source>
</evidence>
<dbReference type="InterPro" id="IPR000315">
    <property type="entry name" value="Znf_B-box"/>
</dbReference>
<evidence type="ECO:0000313" key="12">
    <source>
        <dbReference type="Proteomes" id="UP000827892"/>
    </source>
</evidence>
<feature type="domain" description="RING-type" evidence="7">
    <location>
        <begin position="8"/>
        <end position="42"/>
    </location>
</feature>
<name>A0AAE9A1S0_CAEBR</name>
<feature type="transmembrane region" description="Helical" evidence="6">
    <location>
        <begin position="1567"/>
        <end position="1593"/>
    </location>
</feature>
<dbReference type="Gene3D" id="3.50.4.10">
    <property type="entry name" value="Hepatocyte Growth Factor"/>
    <property type="match status" value="1"/>
</dbReference>
<dbReference type="SMART" id="SM00336">
    <property type="entry name" value="BBOX"/>
    <property type="match status" value="2"/>
</dbReference>
<proteinExistence type="predicted"/>
<dbReference type="PROSITE" id="PS50119">
    <property type="entry name" value="ZF_BBOX"/>
    <property type="match status" value="1"/>
</dbReference>
<dbReference type="InterPro" id="IPR003609">
    <property type="entry name" value="Pan_app"/>
</dbReference>
<dbReference type="InterPro" id="IPR013083">
    <property type="entry name" value="Znf_RING/FYVE/PHD"/>
</dbReference>
<feature type="region of interest" description="Disordered" evidence="5">
    <location>
        <begin position="541"/>
        <end position="572"/>
    </location>
</feature>
<dbReference type="GO" id="GO:0008270">
    <property type="term" value="F:zinc ion binding"/>
    <property type="evidence" value="ECO:0007669"/>
    <property type="project" value="UniProtKB-KW"/>
</dbReference>